<keyword evidence="1" id="KW-0472">Membrane</keyword>
<feature type="transmembrane region" description="Helical" evidence="1">
    <location>
        <begin position="111"/>
        <end position="129"/>
    </location>
</feature>
<feature type="transmembrane region" description="Helical" evidence="1">
    <location>
        <begin position="250"/>
        <end position="271"/>
    </location>
</feature>
<reference evidence="2" key="1">
    <citation type="submission" date="2023-03" db="EMBL/GenBank/DDBJ databases">
        <title>Massive genome expansion in bonnet fungi (Mycena s.s.) driven by repeated elements and novel gene families across ecological guilds.</title>
        <authorList>
            <consortium name="Lawrence Berkeley National Laboratory"/>
            <person name="Harder C.B."/>
            <person name="Miyauchi S."/>
            <person name="Viragh M."/>
            <person name="Kuo A."/>
            <person name="Thoen E."/>
            <person name="Andreopoulos B."/>
            <person name="Lu D."/>
            <person name="Skrede I."/>
            <person name="Drula E."/>
            <person name="Henrissat B."/>
            <person name="Morin E."/>
            <person name="Kohler A."/>
            <person name="Barry K."/>
            <person name="LaButti K."/>
            <person name="Morin E."/>
            <person name="Salamov A."/>
            <person name="Lipzen A."/>
            <person name="Mereny Z."/>
            <person name="Hegedus B."/>
            <person name="Baldrian P."/>
            <person name="Stursova M."/>
            <person name="Weitz H."/>
            <person name="Taylor A."/>
            <person name="Grigoriev I.V."/>
            <person name="Nagy L.G."/>
            <person name="Martin F."/>
            <person name="Kauserud H."/>
        </authorList>
    </citation>
    <scope>NUCLEOTIDE SEQUENCE</scope>
    <source>
        <strain evidence="2">CBHHK173m</strain>
    </source>
</reference>
<feature type="transmembrane region" description="Helical" evidence="1">
    <location>
        <begin position="61"/>
        <end position="78"/>
    </location>
</feature>
<feature type="transmembrane region" description="Helical" evidence="1">
    <location>
        <begin position="178"/>
        <end position="199"/>
    </location>
</feature>
<name>A0AAD6XXY7_9AGAR</name>
<feature type="transmembrane region" description="Helical" evidence="1">
    <location>
        <begin position="136"/>
        <end position="158"/>
    </location>
</feature>
<evidence type="ECO:0000256" key="1">
    <source>
        <dbReference type="SAM" id="Phobius"/>
    </source>
</evidence>
<evidence type="ECO:0000313" key="3">
    <source>
        <dbReference type="Proteomes" id="UP001222325"/>
    </source>
</evidence>
<proteinExistence type="predicted"/>
<evidence type="ECO:0000313" key="2">
    <source>
        <dbReference type="EMBL" id="KAJ7100666.1"/>
    </source>
</evidence>
<dbReference type="Proteomes" id="UP001222325">
    <property type="component" value="Unassembled WGS sequence"/>
</dbReference>
<feature type="transmembrane region" description="Helical" evidence="1">
    <location>
        <begin position="21"/>
        <end position="41"/>
    </location>
</feature>
<keyword evidence="1" id="KW-0812">Transmembrane</keyword>
<organism evidence="2 3">
    <name type="scientific">Mycena belliarum</name>
    <dbReference type="NCBI Taxonomy" id="1033014"/>
    <lineage>
        <taxon>Eukaryota</taxon>
        <taxon>Fungi</taxon>
        <taxon>Dikarya</taxon>
        <taxon>Basidiomycota</taxon>
        <taxon>Agaricomycotina</taxon>
        <taxon>Agaricomycetes</taxon>
        <taxon>Agaricomycetidae</taxon>
        <taxon>Agaricales</taxon>
        <taxon>Marasmiineae</taxon>
        <taxon>Mycenaceae</taxon>
        <taxon>Mycena</taxon>
    </lineage>
</organism>
<sequence length="306" mass="33356">MSHCTDCGPPTMSSALTAARMSYAAALIACIGYGVYIVLAYQCIRRLFRTTDKWESGRTALLAYTIMLFVLQTIYFVAGCKWSEIEFVEAPVDPELFASQQSSMLSVLKDAVYSINIWVADAFILYRAYIIWGRSYVLLIPTLTYFGSVAMGAGLLVQVSRPQATLGQAAVVNFGTPFWTFSVSTNVLSTILIAGRLAYSRRAISRAGRSQGDYRRHAHTSTTAIFAESAALYAVTALIYIPLFARKLPLQYPFSALLGAVASIAPTLIILRMADGHAVKRDWSKNLLVPGIATSRVGSSVDKGEA</sequence>
<gene>
    <name evidence="2" type="ORF">B0H15DRAFT_816932</name>
</gene>
<feature type="transmembrane region" description="Helical" evidence="1">
    <location>
        <begin position="220"/>
        <end position="244"/>
    </location>
</feature>
<dbReference type="EMBL" id="JARJCN010000005">
    <property type="protein sequence ID" value="KAJ7100666.1"/>
    <property type="molecule type" value="Genomic_DNA"/>
</dbReference>
<comment type="caution">
    <text evidence="2">The sequence shown here is derived from an EMBL/GenBank/DDBJ whole genome shotgun (WGS) entry which is preliminary data.</text>
</comment>
<protein>
    <submittedName>
        <fullName evidence="2">Uncharacterized protein</fullName>
    </submittedName>
</protein>
<keyword evidence="1" id="KW-1133">Transmembrane helix</keyword>
<dbReference type="AlphaFoldDB" id="A0AAD6XXY7"/>
<accession>A0AAD6XXY7</accession>
<keyword evidence="3" id="KW-1185">Reference proteome</keyword>